<proteinExistence type="predicted"/>
<gene>
    <name evidence="1" type="ORF">WA026_003095</name>
</gene>
<dbReference type="Proteomes" id="UP001431783">
    <property type="component" value="Unassembled WGS sequence"/>
</dbReference>
<evidence type="ECO:0000313" key="2">
    <source>
        <dbReference type="Proteomes" id="UP001431783"/>
    </source>
</evidence>
<evidence type="ECO:0000313" key="1">
    <source>
        <dbReference type="EMBL" id="KAK9869340.1"/>
    </source>
</evidence>
<name>A0AAW1TLB8_9CUCU</name>
<protein>
    <submittedName>
        <fullName evidence="1">Uncharacterized protein</fullName>
    </submittedName>
</protein>
<comment type="caution">
    <text evidence="1">The sequence shown here is derived from an EMBL/GenBank/DDBJ whole genome shotgun (WGS) entry which is preliminary data.</text>
</comment>
<organism evidence="1 2">
    <name type="scientific">Henosepilachna vigintioctopunctata</name>
    <dbReference type="NCBI Taxonomy" id="420089"/>
    <lineage>
        <taxon>Eukaryota</taxon>
        <taxon>Metazoa</taxon>
        <taxon>Ecdysozoa</taxon>
        <taxon>Arthropoda</taxon>
        <taxon>Hexapoda</taxon>
        <taxon>Insecta</taxon>
        <taxon>Pterygota</taxon>
        <taxon>Neoptera</taxon>
        <taxon>Endopterygota</taxon>
        <taxon>Coleoptera</taxon>
        <taxon>Polyphaga</taxon>
        <taxon>Cucujiformia</taxon>
        <taxon>Coccinelloidea</taxon>
        <taxon>Coccinellidae</taxon>
        <taxon>Epilachninae</taxon>
        <taxon>Epilachnini</taxon>
        <taxon>Henosepilachna</taxon>
    </lineage>
</organism>
<accession>A0AAW1TLB8</accession>
<dbReference type="AlphaFoldDB" id="A0AAW1TLB8"/>
<sequence>MKFIEQSSQADGHKQWCSGKIFSVETLNTVSMGGSGLSGTPPSSQRAVVRFGGPVAHGRDKIITGKRKNRRCNMFLCIRLLTNSNIMIKN</sequence>
<dbReference type="EMBL" id="JARQZJ010000001">
    <property type="protein sequence ID" value="KAK9869340.1"/>
    <property type="molecule type" value="Genomic_DNA"/>
</dbReference>
<keyword evidence="2" id="KW-1185">Reference proteome</keyword>
<reference evidence="1 2" key="1">
    <citation type="submission" date="2023-03" db="EMBL/GenBank/DDBJ databases">
        <title>Genome insight into feeding habits of ladybird beetles.</title>
        <authorList>
            <person name="Li H.-S."/>
            <person name="Huang Y.-H."/>
            <person name="Pang H."/>
        </authorList>
    </citation>
    <scope>NUCLEOTIDE SEQUENCE [LARGE SCALE GENOMIC DNA]</scope>
    <source>
        <strain evidence="1">SYSU_2023b</strain>
        <tissue evidence="1">Whole body</tissue>
    </source>
</reference>